<evidence type="ECO:0000313" key="3">
    <source>
        <dbReference type="Proteomes" id="UP001523565"/>
    </source>
</evidence>
<dbReference type="CDD" id="cd07713">
    <property type="entry name" value="DHPS-like_MBL-fold"/>
    <property type="match status" value="1"/>
</dbReference>
<keyword evidence="2" id="KW-0012">Acyltransferase</keyword>
<dbReference type="InterPro" id="IPR000182">
    <property type="entry name" value="GNAT_dom"/>
</dbReference>
<dbReference type="InterPro" id="IPR041712">
    <property type="entry name" value="DHPS-like_MBL-fold"/>
</dbReference>
<dbReference type="PROSITE" id="PS51186">
    <property type="entry name" value="GNAT"/>
    <property type="match status" value="1"/>
</dbReference>
<keyword evidence="3" id="KW-1185">Reference proteome</keyword>
<comment type="caution">
    <text evidence="2">The sequence shown here is derived from an EMBL/GenBank/DDBJ whole genome shotgun (WGS) entry which is preliminary data.</text>
</comment>
<evidence type="ECO:0000259" key="1">
    <source>
        <dbReference type="PROSITE" id="PS51186"/>
    </source>
</evidence>
<dbReference type="Proteomes" id="UP001523565">
    <property type="component" value="Unassembled WGS sequence"/>
</dbReference>
<accession>A0ABT1EI16</accession>
<dbReference type="InterPro" id="IPR052926">
    <property type="entry name" value="Metallo-beta-lactamase_dom"/>
</dbReference>
<dbReference type="Gene3D" id="3.60.15.10">
    <property type="entry name" value="Ribonuclease Z/Hydroxyacylglutathione hydrolase-like"/>
    <property type="match status" value="1"/>
</dbReference>
<dbReference type="InterPro" id="IPR036866">
    <property type="entry name" value="RibonucZ/Hydroxyglut_hydro"/>
</dbReference>
<keyword evidence="2" id="KW-0808">Transferase</keyword>
<sequence>MKATVVVDNISAEGLKGEWGLCIYIEYRGKKILLDTGASPLFVQNAKALNLSIEDVDIGVLSHAHYDHGNGIGTFLEMNKKATFYLQDGCEENCYARKWIFRKYIGLPKGVLSTYRKRIKYASGNYPICEGASLVSHRTEGLESIGKREGMYLKLATGWAPDDFCHEQSIVFDTTEGLVIFNSCSHGGVINSIREVSAAYPDKKVVAYIGGFHLYNKPEDEVRRLARAIKETGIKYIYTGHCTGKNPFTWLQDELGEMVQQLRSGLVMEFDDIDICQAREEDLDAILKLQYLAYESEARLVGSDDIPPLKQTLAEVEAEYANGIFLKAVNNQGQIVGSVRGYVKAGTLYIGKLMVHPDWQRKGIGSRLLREIESVYPKLRCELFTGTLSEKNIKLYEGLGYVRFKTKVISPKLEFVYLEKTRGNGGEQRD</sequence>
<gene>
    <name evidence="2" type="ORF">NK118_08810</name>
</gene>
<dbReference type="InterPro" id="IPR001279">
    <property type="entry name" value="Metallo-B-lactamas"/>
</dbReference>
<proteinExistence type="predicted"/>
<dbReference type="EMBL" id="JAMZFV010000012">
    <property type="protein sequence ID" value="MCP1110351.1"/>
    <property type="molecule type" value="Genomic_DNA"/>
</dbReference>
<dbReference type="PANTHER" id="PTHR13754:SF13">
    <property type="entry name" value="METALLO-BETA-LACTAMASE SUPERFAMILY PROTEIN (AFU_ORTHOLOGUE AFUA_3G07630)"/>
    <property type="match status" value="1"/>
</dbReference>
<name>A0ABT1EI16_9FIRM</name>
<dbReference type="InterPro" id="IPR016181">
    <property type="entry name" value="Acyl_CoA_acyltransferase"/>
</dbReference>
<dbReference type="SUPFAM" id="SSF56281">
    <property type="entry name" value="Metallo-hydrolase/oxidoreductase"/>
    <property type="match status" value="1"/>
</dbReference>
<dbReference type="CDD" id="cd04301">
    <property type="entry name" value="NAT_SF"/>
    <property type="match status" value="1"/>
</dbReference>
<protein>
    <submittedName>
        <fullName evidence="2">GNAT family N-acetyltransferase</fullName>
        <ecNumber evidence="2">2.3.1.-</ecNumber>
    </submittedName>
</protein>
<evidence type="ECO:0000313" key="2">
    <source>
        <dbReference type="EMBL" id="MCP1110351.1"/>
    </source>
</evidence>
<dbReference type="Gene3D" id="3.40.630.30">
    <property type="match status" value="1"/>
</dbReference>
<dbReference type="RefSeq" id="WP_262069232.1">
    <property type="nucleotide sequence ID" value="NZ_JAMXOC010000012.1"/>
</dbReference>
<dbReference type="Pfam" id="PF00583">
    <property type="entry name" value="Acetyltransf_1"/>
    <property type="match status" value="1"/>
</dbReference>
<organism evidence="2 3">
    <name type="scientific">Ohessyouella blattaphilus</name>
    <dbReference type="NCBI Taxonomy" id="2949333"/>
    <lineage>
        <taxon>Bacteria</taxon>
        <taxon>Bacillati</taxon>
        <taxon>Bacillota</taxon>
        <taxon>Clostridia</taxon>
        <taxon>Lachnospirales</taxon>
        <taxon>Lachnospiraceae</taxon>
        <taxon>Ohessyouella</taxon>
    </lineage>
</organism>
<dbReference type="SUPFAM" id="SSF55729">
    <property type="entry name" value="Acyl-CoA N-acyltransferases (Nat)"/>
    <property type="match status" value="1"/>
</dbReference>
<dbReference type="PANTHER" id="PTHR13754">
    <property type="entry name" value="METALLO-BETA-LACTAMASE SUPERFAMILY PROTEIN"/>
    <property type="match status" value="1"/>
</dbReference>
<dbReference type="Pfam" id="PF00753">
    <property type="entry name" value="Lactamase_B"/>
    <property type="match status" value="1"/>
</dbReference>
<dbReference type="EC" id="2.3.1.-" evidence="2"/>
<reference evidence="2 3" key="1">
    <citation type="journal article" date="2022" name="Genome Biol. Evol.">
        <title>Host diet, physiology and behaviors set the stage for Lachnospiraceae cladogenesis.</title>
        <authorList>
            <person name="Vera-Ponce De Leon A."/>
            <person name="Schneider M."/>
            <person name="Jahnes B.C."/>
            <person name="Sadowski V."/>
            <person name="Camuy-Velez L.A."/>
            <person name="Duan J."/>
            <person name="Sabree Z.L."/>
        </authorList>
    </citation>
    <scope>NUCLEOTIDE SEQUENCE [LARGE SCALE GENOMIC DNA]</scope>
    <source>
        <strain evidence="2 3">PAL227</strain>
    </source>
</reference>
<feature type="domain" description="N-acetyltransferase" evidence="1">
    <location>
        <begin position="273"/>
        <end position="423"/>
    </location>
</feature>
<dbReference type="GO" id="GO:0016746">
    <property type="term" value="F:acyltransferase activity"/>
    <property type="evidence" value="ECO:0007669"/>
    <property type="project" value="UniProtKB-KW"/>
</dbReference>